<evidence type="ECO:0000313" key="7">
    <source>
        <dbReference type="EMBL" id="CAB4970242.1"/>
    </source>
</evidence>
<evidence type="ECO:0000313" key="4">
    <source>
        <dbReference type="EMBL" id="CAB4716530.1"/>
    </source>
</evidence>
<evidence type="ECO:0000313" key="8">
    <source>
        <dbReference type="EMBL" id="CAB5077326.1"/>
    </source>
</evidence>
<dbReference type="EMBL" id="CAEZXY010000076">
    <property type="protein sequence ID" value="CAB4716530.1"/>
    <property type="molecule type" value="Genomic_DNA"/>
</dbReference>
<dbReference type="EMBL" id="CAFBNJ010000128">
    <property type="protein sequence ID" value="CAB4964530.1"/>
    <property type="molecule type" value="Genomic_DNA"/>
</dbReference>
<organism evidence="1">
    <name type="scientific">freshwater metagenome</name>
    <dbReference type="NCBI Taxonomy" id="449393"/>
    <lineage>
        <taxon>unclassified sequences</taxon>
        <taxon>metagenomes</taxon>
        <taxon>ecological metagenomes</taxon>
    </lineage>
</organism>
<dbReference type="AlphaFoldDB" id="A0A6J5ZJG1"/>
<dbReference type="EMBL" id="CAEUNJ010000079">
    <property type="protein sequence ID" value="CAB4372524.1"/>
    <property type="molecule type" value="Genomic_DNA"/>
</dbReference>
<dbReference type="EMBL" id="CAESAL010000037">
    <property type="protein sequence ID" value="CAB4342595.1"/>
    <property type="molecule type" value="Genomic_DNA"/>
</dbReference>
<proteinExistence type="predicted"/>
<gene>
    <name evidence="3" type="ORF">UFOPK1906_01358</name>
    <name evidence="4" type="ORF">UFOPK2624_01410</name>
    <name evidence="5" type="ORF">UFOPK2969_00889</name>
    <name evidence="1" type="ORF">UFOPK3331_01135</name>
    <name evidence="6" type="ORF">UFOPK3785_01769</name>
    <name evidence="7" type="ORF">UFOPK3927_00028</name>
    <name evidence="2" type="ORF">UFOPK4201_01568</name>
    <name evidence="8" type="ORF">UFOPK4371_00999</name>
</gene>
<sequence>MSEVIERERRYEPEFVDIADDSPEAMFDLLTSRGLGDGLPVVPPTRERVEAMLQFATGDADEVLFTLQPRSGIVTRRVVAVNAVMAGCPAEVFPVVLTALRALARPEVNLRGVNATTHPVAPMIIVHGEIVKSAGFTSGVGAFGPGNRANATVGRAVRLVLLHVAGAKPGFGDAATHGQPAKYTFCAAENLEATPWESYPLSRGVTAPSAVTVHCGEGPHNVHDAEAAGDPALILDKIGSAMTSLGQNNAPISQAEYFIVLGPEHAASIAERAMTRRDVSNYLFNTARIPAWVFRKHFQELAWANWMKAVDDDELLPMTGDADNIRVLVSGGPGKHSLVVPSWGMTRSATLPLEG</sequence>
<dbReference type="EMBL" id="CAFBRD010000050">
    <property type="protein sequence ID" value="CAB5077326.1"/>
    <property type="molecule type" value="Genomic_DNA"/>
</dbReference>
<accession>A0A6J5ZJG1</accession>
<name>A0A6J5ZJG1_9ZZZZ</name>
<evidence type="ECO:0000313" key="2">
    <source>
        <dbReference type="EMBL" id="CAB4372524.1"/>
    </source>
</evidence>
<dbReference type="EMBL" id="CAFAAD010000057">
    <property type="protein sequence ID" value="CAB4791733.1"/>
    <property type="molecule type" value="Genomic_DNA"/>
</dbReference>
<evidence type="ECO:0000313" key="1">
    <source>
        <dbReference type="EMBL" id="CAB4342595.1"/>
    </source>
</evidence>
<dbReference type="EMBL" id="CAFBOK010000002">
    <property type="protein sequence ID" value="CAB4970242.1"/>
    <property type="molecule type" value="Genomic_DNA"/>
</dbReference>
<protein>
    <submittedName>
        <fullName evidence="1">Unannotated protein</fullName>
    </submittedName>
</protein>
<evidence type="ECO:0000313" key="5">
    <source>
        <dbReference type="EMBL" id="CAB4791733.1"/>
    </source>
</evidence>
<reference evidence="1" key="1">
    <citation type="submission" date="2020-05" db="EMBL/GenBank/DDBJ databases">
        <authorList>
            <person name="Chiriac C."/>
            <person name="Salcher M."/>
            <person name="Ghai R."/>
            <person name="Kavagutti S V."/>
        </authorList>
    </citation>
    <scope>NUCLEOTIDE SEQUENCE</scope>
</reference>
<evidence type="ECO:0000313" key="6">
    <source>
        <dbReference type="EMBL" id="CAB4964530.1"/>
    </source>
</evidence>
<evidence type="ECO:0000313" key="3">
    <source>
        <dbReference type="EMBL" id="CAB4629508.1"/>
    </source>
</evidence>
<dbReference type="EMBL" id="CAEZVC010000093">
    <property type="protein sequence ID" value="CAB4629508.1"/>
    <property type="molecule type" value="Genomic_DNA"/>
</dbReference>